<accession>A0ABY2KG53</accession>
<reference evidence="2 3" key="1">
    <citation type="submission" date="2019-04" db="EMBL/GenBank/DDBJ databases">
        <title>Genomic characterization of Staphylococcus petrasii strains.</title>
        <authorList>
            <person name="Vrbovska V."/>
            <person name="Kovarovic V."/>
            <person name="Maslanova I."/>
            <person name="Indrakova A."/>
            <person name="Petras P."/>
            <person name="Sedo O."/>
            <person name="Svec P."/>
            <person name="Fisarova L."/>
            <person name="Sedlacek I."/>
            <person name="Doskar J."/>
            <person name="Pantucek R."/>
        </authorList>
    </citation>
    <scope>NUCLEOTIDE SEQUENCE [LARGE SCALE GENOMIC DNA]</scope>
    <source>
        <strain evidence="2 3">CCM 8421</strain>
    </source>
</reference>
<evidence type="ECO:0008006" key="4">
    <source>
        <dbReference type="Google" id="ProtNLM"/>
    </source>
</evidence>
<evidence type="ECO:0000256" key="1">
    <source>
        <dbReference type="SAM" id="MobiDB-lite"/>
    </source>
</evidence>
<protein>
    <recommendedName>
        <fullName evidence="4">Lipoprotein</fullName>
    </recommendedName>
</protein>
<dbReference type="RefSeq" id="WP_103328155.1">
    <property type="nucleotide sequence ID" value="NZ_PPRD01000003.1"/>
</dbReference>
<feature type="region of interest" description="Disordered" evidence="1">
    <location>
        <begin position="280"/>
        <end position="309"/>
    </location>
</feature>
<feature type="compositionally biased region" description="Low complexity" evidence="1">
    <location>
        <begin position="32"/>
        <end position="49"/>
    </location>
</feature>
<evidence type="ECO:0000313" key="2">
    <source>
        <dbReference type="EMBL" id="TGA80177.1"/>
    </source>
</evidence>
<gene>
    <name evidence="2" type="ORF">E2556_03635</name>
</gene>
<proteinExistence type="predicted"/>
<dbReference type="Proteomes" id="UP000298482">
    <property type="component" value="Unassembled WGS sequence"/>
</dbReference>
<name>A0ABY2KG53_9STAP</name>
<sequence>MKKIAIGILSSALILGACGHNNDNENSKKSTKTSSNQNVNNKSDNSNSENYKETTFSDIFKDGKQHLLYTFQAGTPSGINVEEFEKDGEKTINDALLDEVHYVKDNKGFTYTFEFSGTQDEVPKDIIFKKLAGNSDDENIRKFEKLQKINLNDYNSTYDDQEPLTLNNSPKEIKKTFYMKDGKLYFENFNFAKYTAKSGEILDDHPKASWKTTYEPAIQSHGDFPNGKQVAIKPFEANGKTYAGIGVVYEGDKDSRYDDHYSFVLITEVPKNTKIVLDKDTSNGEVKKYEDTEDAKQEKEKKNKEFDNL</sequence>
<evidence type="ECO:0000313" key="3">
    <source>
        <dbReference type="Proteomes" id="UP000298482"/>
    </source>
</evidence>
<comment type="caution">
    <text evidence="2">The sequence shown here is derived from an EMBL/GenBank/DDBJ whole genome shotgun (WGS) entry which is preliminary data.</text>
</comment>
<dbReference type="PROSITE" id="PS51257">
    <property type="entry name" value="PROKAR_LIPOPROTEIN"/>
    <property type="match status" value="1"/>
</dbReference>
<dbReference type="EMBL" id="SRJF01000003">
    <property type="protein sequence ID" value="TGA80177.1"/>
    <property type="molecule type" value="Genomic_DNA"/>
</dbReference>
<feature type="region of interest" description="Disordered" evidence="1">
    <location>
        <begin position="23"/>
        <end position="51"/>
    </location>
</feature>
<keyword evidence="3" id="KW-1185">Reference proteome</keyword>
<organism evidence="2 3">
    <name type="scientific">Staphylococcus croceilyticus</name>
    <dbReference type="NCBI Taxonomy" id="319942"/>
    <lineage>
        <taxon>Bacteria</taxon>
        <taxon>Bacillati</taxon>
        <taxon>Bacillota</taxon>
        <taxon>Bacilli</taxon>
        <taxon>Bacillales</taxon>
        <taxon>Staphylococcaceae</taxon>
        <taxon>Staphylococcus</taxon>
    </lineage>
</organism>